<comment type="caution">
    <text evidence="2">The sequence shown here is derived from an EMBL/GenBank/DDBJ whole genome shotgun (WGS) entry which is preliminary data.</text>
</comment>
<feature type="transmembrane region" description="Helical" evidence="1">
    <location>
        <begin position="52"/>
        <end position="69"/>
    </location>
</feature>
<sequence length="294" mass="32712">MATLSTPQPCVRLQIDAPAPLRLWHLTSLDAPTVAFVWTLVFAWVVHVRLPLWLPIVVSLSAWACYIGDRLMDTRRVHRSIFGLYKSGSLRERHHFHWRNRKLLLPIAIFAGCAALILVLRFMPFHAQERDSALAIATVAYFGSIHSPSHSSNRRRRTLLPKELLVALVFTLACAAPAFTRVSSHYELLLLPAVIFIALAWLNCHAIETWETSFIQTATGIHKLAYRLATAAFVIAIAAAFLHAPRVAALLVMATISAALIGLLDQFRDRLTPLSLRIAADLVLLTPLALLPFA</sequence>
<gene>
    <name evidence="2" type="ORF">ACFPT7_18250</name>
</gene>
<dbReference type="EMBL" id="JBHSPH010000009">
    <property type="protein sequence ID" value="MFC5864253.1"/>
    <property type="molecule type" value="Genomic_DNA"/>
</dbReference>
<keyword evidence="3" id="KW-1185">Reference proteome</keyword>
<feature type="transmembrane region" description="Helical" evidence="1">
    <location>
        <begin position="224"/>
        <end position="242"/>
    </location>
</feature>
<organism evidence="2 3">
    <name type="scientific">Acidicapsa dinghuensis</name>
    <dbReference type="NCBI Taxonomy" id="2218256"/>
    <lineage>
        <taxon>Bacteria</taxon>
        <taxon>Pseudomonadati</taxon>
        <taxon>Acidobacteriota</taxon>
        <taxon>Terriglobia</taxon>
        <taxon>Terriglobales</taxon>
        <taxon>Acidobacteriaceae</taxon>
        <taxon>Acidicapsa</taxon>
    </lineage>
</organism>
<dbReference type="RefSeq" id="WP_263341988.1">
    <property type="nucleotide sequence ID" value="NZ_JAGSYH010000009.1"/>
</dbReference>
<feature type="transmembrane region" description="Helical" evidence="1">
    <location>
        <begin position="103"/>
        <end position="122"/>
    </location>
</feature>
<keyword evidence="1" id="KW-1133">Transmembrane helix</keyword>
<feature type="transmembrane region" description="Helical" evidence="1">
    <location>
        <begin position="164"/>
        <end position="180"/>
    </location>
</feature>
<keyword evidence="1" id="KW-0812">Transmembrane</keyword>
<evidence type="ECO:0000313" key="2">
    <source>
        <dbReference type="EMBL" id="MFC5864253.1"/>
    </source>
</evidence>
<feature type="transmembrane region" description="Helical" evidence="1">
    <location>
        <begin position="248"/>
        <end position="267"/>
    </location>
</feature>
<feature type="transmembrane region" description="Helical" evidence="1">
    <location>
        <begin position="134"/>
        <end position="152"/>
    </location>
</feature>
<keyword evidence="1" id="KW-0472">Membrane</keyword>
<evidence type="ECO:0000256" key="1">
    <source>
        <dbReference type="SAM" id="Phobius"/>
    </source>
</evidence>
<dbReference type="Proteomes" id="UP001596091">
    <property type="component" value="Unassembled WGS sequence"/>
</dbReference>
<evidence type="ECO:0000313" key="3">
    <source>
        <dbReference type="Proteomes" id="UP001596091"/>
    </source>
</evidence>
<evidence type="ECO:0008006" key="4">
    <source>
        <dbReference type="Google" id="ProtNLM"/>
    </source>
</evidence>
<protein>
    <recommendedName>
        <fullName evidence="4">Dolichol kinase</fullName>
    </recommendedName>
</protein>
<proteinExistence type="predicted"/>
<accession>A0ABW1EMS2</accession>
<name>A0ABW1EMS2_9BACT</name>
<reference evidence="3" key="1">
    <citation type="journal article" date="2019" name="Int. J. Syst. Evol. Microbiol.">
        <title>The Global Catalogue of Microorganisms (GCM) 10K type strain sequencing project: providing services to taxonomists for standard genome sequencing and annotation.</title>
        <authorList>
            <consortium name="The Broad Institute Genomics Platform"/>
            <consortium name="The Broad Institute Genome Sequencing Center for Infectious Disease"/>
            <person name="Wu L."/>
            <person name="Ma J."/>
        </authorList>
    </citation>
    <scope>NUCLEOTIDE SEQUENCE [LARGE SCALE GENOMIC DNA]</scope>
    <source>
        <strain evidence="3">JCM 4087</strain>
    </source>
</reference>
<feature type="transmembrane region" description="Helical" evidence="1">
    <location>
        <begin position="186"/>
        <end position="204"/>
    </location>
</feature>